<evidence type="ECO:0000313" key="24">
    <source>
        <dbReference type="EMBL" id="SFH73520.1"/>
    </source>
</evidence>
<dbReference type="OrthoDB" id="9815750at2"/>
<dbReference type="PANTHER" id="PTHR45339:SF1">
    <property type="entry name" value="HYBRID SIGNAL TRANSDUCTION HISTIDINE KINASE J"/>
    <property type="match status" value="1"/>
</dbReference>
<dbReference type="GO" id="GO:0000155">
    <property type="term" value="F:phosphorelay sensor kinase activity"/>
    <property type="evidence" value="ECO:0007669"/>
    <property type="project" value="InterPro"/>
</dbReference>
<dbReference type="InterPro" id="IPR000014">
    <property type="entry name" value="PAS"/>
</dbReference>
<evidence type="ECO:0000259" key="20">
    <source>
        <dbReference type="PROSITE" id="PS50109"/>
    </source>
</evidence>
<keyword evidence="12" id="KW-0067">ATP-binding</keyword>
<keyword evidence="25" id="KW-1185">Reference proteome</keyword>
<dbReference type="STRING" id="1576369.SAMN05421753_102270"/>
<dbReference type="Pfam" id="PF00072">
    <property type="entry name" value="Response_reg"/>
    <property type="match status" value="1"/>
</dbReference>
<dbReference type="InterPro" id="IPR011006">
    <property type="entry name" value="CheY-like_superfamily"/>
</dbReference>
<dbReference type="SMART" id="SM00448">
    <property type="entry name" value="REC"/>
    <property type="match status" value="1"/>
</dbReference>
<dbReference type="FunFam" id="3.30.565.10:FF:000010">
    <property type="entry name" value="Sensor histidine kinase RcsC"/>
    <property type="match status" value="1"/>
</dbReference>
<evidence type="ECO:0000256" key="13">
    <source>
        <dbReference type="ARBA" id="ARBA00022989"/>
    </source>
</evidence>
<dbReference type="CDD" id="cd00130">
    <property type="entry name" value="PAS"/>
    <property type="match status" value="2"/>
</dbReference>
<feature type="domain" description="PAS" evidence="22">
    <location>
        <begin position="300"/>
        <end position="370"/>
    </location>
</feature>
<name>A0A1I3CG42_9PLAN</name>
<evidence type="ECO:0000256" key="8">
    <source>
        <dbReference type="ARBA" id="ARBA00022679"/>
    </source>
</evidence>
<dbReference type="PANTHER" id="PTHR45339">
    <property type="entry name" value="HYBRID SIGNAL TRANSDUCTION HISTIDINE KINASE J"/>
    <property type="match status" value="1"/>
</dbReference>
<evidence type="ECO:0000256" key="19">
    <source>
        <dbReference type="SAM" id="Phobius"/>
    </source>
</evidence>
<feature type="modified residue" description="4-aspartylphosphate" evidence="18">
    <location>
        <position position="747"/>
    </location>
</feature>
<dbReference type="Pfam" id="PF02518">
    <property type="entry name" value="HATPase_c"/>
    <property type="match status" value="1"/>
</dbReference>
<evidence type="ECO:0000259" key="22">
    <source>
        <dbReference type="PROSITE" id="PS50112"/>
    </source>
</evidence>
<proteinExistence type="predicted"/>
<evidence type="ECO:0000256" key="18">
    <source>
        <dbReference type="PROSITE-ProRule" id="PRU00169"/>
    </source>
</evidence>
<keyword evidence="14" id="KW-0902">Two-component regulatory system</keyword>
<evidence type="ECO:0000259" key="21">
    <source>
        <dbReference type="PROSITE" id="PS50110"/>
    </source>
</evidence>
<dbReference type="InterPro" id="IPR001789">
    <property type="entry name" value="Sig_transdc_resp-reg_receiver"/>
</dbReference>
<keyword evidence="13 19" id="KW-1133">Transmembrane helix</keyword>
<dbReference type="GO" id="GO:0032991">
    <property type="term" value="C:protein-containing complex"/>
    <property type="evidence" value="ECO:0007669"/>
    <property type="project" value="UniProtKB-ARBA"/>
</dbReference>
<dbReference type="FunFam" id="1.10.287.130:FF:000002">
    <property type="entry name" value="Two-component osmosensing histidine kinase"/>
    <property type="match status" value="1"/>
</dbReference>
<evidence type="ECO:0000256" key="17">
    <source>
        <dbReference type="ARBA" id="ARBA00068150"/>
    </source>
</evidence>
<feature type="transmembrane region" description="Helical" evidence="19">
    <location>
        <begin position="47"/>
        <end position="66"/>
    </location>
</feature>
<comment type="subunit">
    <text evidence="16">At low DSF concentrations, interacts with RpfF.</text>
</comment>
<dbReference type="InterPro" id="IPR003594">
    <property type="entry name" value="HATPase_dom"/>
</dbReference>
<evidence type="ECO:0000256" key="11">
    <source>
        <dbReference type="ARBA" id="ARBA00022777"/>
    </source>
</evidence>
<dbReference type="SMART" id="SM00388">
    <property type="entry name" value="HisKA"/>
    <property type="match status" value="1"/>
</dbReference>
<evidence type="ECO:0000256" key="2">
    <source>
        <dbReference type="ARBA" id="ARBA00004496"/>
    </source>
</evidence>
<evidence type="ECO:0000256" key="9">
    <source>
        <dbReference type="ARBA" id="ARBA00022692"/>
    </source>
</evidence>
<keyword evidence="7 18" id="KW-0597">Phosphoprotein</keyword>
<dbReference type="SMART" id="SM00086">
    <property type="entry name" value="PAC"/>
    <property type="match status" value="2"/>
</dbReference>
<organism evidence="24 25">
    <name type="scientific">Planctomicrobium piriforme</name>
    <dbReference type="NCBI Taxonomy" id="1576369"/>
    <lineage>
        <taxon>Bacteria</taxon>
        <taxon>Pseudomonadati</taxon>
        <taxon>Planctomycetota</taxon>
        <taxon>Planctomycetia</taxon>
        <taxon>Planctomycetales</taxon>
        <taxon>Planctomycetaceae</taxon>
        <taxon>Planctomicrobium</taxon>
    </lineage>
</organism>
<evidence type="ECO:0000256" key="5">
    <source>
        <dbReference type="ARBA" id="ARBA00022475"/>
    </source>
</evidence>
<dbReference type="Gene3D" id="3.40.50.2300">
    <property type="match status" value="1"/>
</dbReference>
<dbReference type="SMART" id="SM00387">
    <property type="entry name" value="HATPase_c"/>
    <property type="match status" value="1"/>
</dbReference>
<dbReference type="Pfam" id="PF13493">
    <property type="entry name" value="DUF4118"/>
    <property type="match status" value="1"/>
</dbReference>
<dbReference type="InterPro" id="IPR036641">
    <property type="entry name" value="HPT_dom_sf"/>
</dbReference>
<evidence type="ECO:0000256" key="1">
    <source>
        <dbReference type="ARBA" id="ARBA00000085"/>
    </source>
</evidence>
<dbReference type="InterPro" id="IPR001610">
    <property type="entry name" value="PAC"/>
</dbReference>
<keyword evidence="9 19" id="KW-0812">Transmembrane</keyword>
<dbReference type="Pfam" id="PF08447">
    <property type="entry name" value="PAS_3"/>
    <property type="match status" value="2"/>
</dbReference>
<dbReference type="FunFam" id="3.30.450.20:FF:000099">
    <property type="entry name" value="Sensory box sensor histidine kinase"/>
    <property type="match status" value="1"/>
</dbReference>
<keyword evidence="11" id="KW-0418">Kinase</keyword>
<dbReference type="Gene3D" id="3.30.565.10">
    <property type="entry name" value="Histidine kinase-like ATPase, C-terminal domain"/>
    <property type="match status" value="1"/>
</dbReference>
<dbReference type="SMART" id="SM00091">
    <property type="entry name" value="PAS"/>
    <property type="match status" value="2"/>
</dbReference>
<feature type="domain" description="Response regulatory" evidence="21">
    <location>
        <begin position="698"/>
        <end position="817"/>
    </location>
</feature>
<feature type="domain" description="Histidine kinase" evidence="20">
    <location>
        <begin position="443"/>
        <end position="665"/>
    </location>
</feature>
<dbReference type="PROSITE" id="PS50109">
    <property type="entry name" value="HIS_KIN"/>
    <property type="match status" value="1"/>
</dbReference>
<dbReference type="NCBIfam" id="TIGR00229">
    <property type="entry name" value="sensory_box"/>
    <property type="match status" value="2"/>
</dbReference>
<protein>
    <recommendedName>
        <fullName evidence="17">Sensory/regulatory protein RpfC</fullName>
        <ecNumber evidence="4">2.7.13.3</ecNumber>
    </recommendedName>
</protein>
<keyword evidence="8" id="KW-0808">Transferase</keyword>
<evidence type="ECO:0000256" key="10">
    <source>
        <dbReference type="ARBA" id="ARBA00022741"/>
    </source>
</evidence>
<dbReference type="InterPro" id="IPR025201">
    <property type="entry name" value="KdpD_TM"/>
</dbReference>
<evidence type="ECO:0000313" key="25">
    <source>
        <dbReference type="Proteomes" id="UP000199518"/>
    </source>
</evidence>
<dbReference type="Gene3D" id="1.10.287.130">
    <property type="match status" value="1"/>
</dbReference>
<dbReference type="PROSITE" id="PS50113">
    <property type="entry name" value="PAC"/>
    <property type="match status" value="2"/>
</dbReference>
<dbReference type="AlphaFoldDB" id="A0A1I3CG42"/>
<dbReference type="Proteomes" id="UP000199518">
    <property type="component" value="Unassembled WGS sequence"/>
</dbReference>
<keyword evidence="10" id="KW-0547">Nucleotide-binding</keyword>
<evidence type="ECO:0000256" key="16">
    <source>
        <dbReference type="ARBA" id="ARBA00064003"/>
    </source>
</evidence>
<dbReference type="PROSITE" id="PS50112">
    <property type="entry name" value="PAS"/>
    <property type="match status" value="2"/>
</dbReference>
<dbReference type="InterPro" id="IPR036890">
    <property type="entry name" value="HATPase_C_sf"/>
</dbReference>
<dbReference type="InterPro" id="IPR036097">
    <property type="entry name" value="HisK_dim/P_sf"/>
</dbReference>
<dbReference type="CDD" id="cd17546">
    <property type="entry name" value="REC_hyHK_CKI1_RcsC-like"/>
    <property type="match status" value="1"/>
</dbReference>
<gene>
    <name evidence="24" type="ORF">SAMN05421753_102270</name>
</gene>
<dbReference type="InterPro" id="IPR003661">
    <property type="entry name" value="HisK_dim/P_dom"/>
</dbReference>
<reference evidence="25" key="1">
    <citation type="submission" date="2016-10" db="EMBL/GenBank/DDBJ databases">
        <authorList>
            <person name="Varghese N."/>
            <person name="Submissions S."/>
        </authorList>
    </citation>
    <scope>NUCLEOTIDE SEQUENCE [LARGE SCALE GENOMIC DNA]</scope>
    <source>
        <strain evidence="25">DSM 26348</strain>
    </source>
</reference>
<evidence type="ECO:0000256" key="15">
    <source>
        <dbReference type="ARBA" id="ARBA00023136"/>
    </source>
</evidence>
<dbReference type="EC" id="2.7.13.3" evidence="4"/>
<evidence type="ECO:0000256" key="4">
    <source>
        <dbReference type="ARBA" id="ARBA00012438"/>
    </source>
</evidence>
<feature type="domain" description="PAC" evidence="23">
    <location>
        <begin position="373"/>
        <end position="425"/>
    </location>
</feature>
<evidence type="ECO:0000256" key="3">
    <source>
        <dbReference type="ARBA" id="ARBA00004651"/>
    </source>
</evidence>
<feature type="domain" description="PAS" evidence="22">
    <location>
        <begin position="172"/>
        <end position="244"/>
    </location>
</feature>
<dbReference type="InterPro" id="IPR005467">
    <property type="entry name" value="His_kinase_dom"/>
</dbReference>
<accession>A0A1I3CG42</accession>
<evidence type="ECO:0000256" key="6">
    <source>
        <dbReference type="ARBA" id="ARBA00022490"/>
    </source>
</evidence>
<dbReference type="Gene3D" id="1.20.120.160">
    <property type="entry name" value="HPT domain"/>
    <property type="match status" value="1"/>
</dbReference>
<dbReference type="GO" id="GO:0005737">
    <property type="term" value="C:cytoplasm"/>
    <property type="evidence" value="ECO:0007669"/>
    <property type="project" value="UniProtKB-SubCell"/>
</dbReference>
<dbReference type="InterPro" id="IPR000700">
    <property type="entry name" value="PAS-assoc_C"/>
</dbReference>
<comment type="catalytic activity">
    <reaction evidence="1">
        <text>ATP + protein L-histidine = ADP + protein N-phospho-L-histidine.</text>
        <dbReference type="EC" id="2.7.13.3"/>
    </reaction>
</comment>
<dbReference type="GO" id="GO:0005524">
    <property type="term" value="F:ATP binding"/>
    <property type="evidence" value="ECO:0007669"/>
    <property type="project" value="UniProtKB-KW"/>
</dbReference>
<dbReference type="CDD" id="cd00082">
    <property type="entry name" value="HisKA"/>
    <property type="match status" value="1"/>
</dbReference>
<dbReference type="InterPro" id="IPR004358">
    <property type="entry name" value="Sig_transdc_His_kin-like_C"/>
</dbReference>
<keyword evidence="6" id="KW-0963">Cytoplasm</keyword>
<sequence>MASNQRAAQNLQIRAVRTAGLNVIDQDVTTTESARGGGRLPLLPREFSTSFGLTVSAAAIAVTLLFRWQLQDVLGERGLYSTFLPAVIIAAHFGGLWPGVIATLVSAALTNLLLVNHLLRLDPKPAADSVAMVIFLATGIFISILSDSLRRSQLRRLQEEQRRLAQRTLQKTQQRFTHLMQHSSDVIGIFALDGTALYQTPSVTRILGYSPGERIGRNILDDPIVHPDDRPAQQAFFTSIVERPGTLTKAEFRLRHADGSWRDIEAIGQILMDEPSAVVVMANYRDMTDRKGAERTIRESEQRWRSLTQMLPQLIWTTNPDGTADYYSPQFLEFTGKLPEELLVNGWHCILHPDELDFVVARWSETVRLSQNYDLEHRIRQADGDYRWYKVRAVPIRDVDGTINRWLGSCTDITDLKLAEQKLLAAKELAESANRLKDEFLANVSHEIRTPMNAILGMTELVLESPLEPSQRDLLETVQGAGENLLEIINDLLDFSKIEAGKLRLVEAPFSLHRVCQDVVRLLDVRAQEQHLQLHCAIQETIPDDVLGDAGRLRQVLVNLVANGIKFTPQGRVELAVRFVRSLKRDRVLVEFAVQDTGIGISPEKQSSIFQAFEQEDASVTRKYGGTGLGLTIASRLVRAMGGEIQLESGVGEGSTFRFRIPFQCLHPEECLNSEPAQPKSELPAAVPEKIASGRKLNVLVAEDHRFNAQLLAQVLGQRSHRLEVAEDGEKALELARSGRFDLLLLDIHMPLKDGLSVARDLRQWEQDEGAGRLPIIALTARDTSHIREECLAAGMDGLLQKPMRSELLFQLIDEVISSDQVTTETKAEQLIDHEMLRSVSGGNPEILQALIASFFEHMPQLLLELQHQADAGELSPLRESAHKAASTLGTFSRTAGDLALAVEGFAIQGELNQARDAVQRLLRCCRLLCAEIQAISTMDLESPVVEEVGTVSSAPSQ</sequence>
<dbReference type="Pfam" id="PF00512">
    <property type="entry name" value="HisKA"/>
    <property type="match status" value="1"/>
</dbReference>
<dbReference type="PROSITE" id="PS50110">
    <property type="entry name" value="RESPONSE_REGULATORY"/>
    <property type="match status" value="1"/>
</dbReference>
<evidence type="ECO:0000256" key="12">
    <source>
        <dbReference type="ARBA" id="ARBA00022840"/>
    </source>
</evidence>
<comment type="subcellular location">
    <subcellularLocation>
        <location evidence="3">Cell membrane</location>
        <topology evidence="3">Multi-pass membrane protein</topology>
    </subcellularLocation>
    <subcellularLocation>
        <location evidence="2">Cytoplasm</location>
    </subcellularLocation>
</comment>
<dbReference type="SUPFAM" id="SSF47226">
    <property type="entry name" value="Histidine-containing phosphotransfer domain, HPT domain"/>
    <property type="match status" value="1"/>
</dbReference>
<dbReference type="InterPro" id="IPR038318">
    <property type="entry name" value="KdpD_sf"/>
</dbReference>
<feature type="domain" description="PAC" evidence="23">
    <location>
        <begin position="248"/>
        <end position="299"/>
    </location>
</feature>
<dbReference type="PRINTS" id="PR00344">
    <property type="entry name" value="BCTRLSENSOR"/>
</dbReference>
<dbReference type="InterPro" id="IPR035965">
    <property type="entry name" value="PAS-like_dom_sf"/>
</dbReference>
<dbReference type="Gene3D" id="3.30.450.20">
    <property type="entry name" value="PAS domain"/>
    <property type="match status" value="2"/>
</dbReference>
<evidence type="ECO:0000256" key="7">
    <source>
        <dbReference type="ARBA" id="ARBA00022553"/>
    </source>
</evidence>
<evidence type="ECO:0000259" key="23">
    <source>
        <dbReference type="PROSITE" id="PS50113"/>
    </source>
</evidence>
<dbReference type="CDD" id="cd16922">
    <property type="entry name" value="HATPase_EvgS-ArcB-TorS-like"/>
    <property type="match status" value="1"/>
</dbReference>
<dbReference type="Gene3D" id="1.20.120.620">
    <property type="entry name" value="Backbone structure of the membrane domain of e. Coli histidine kinase receptor kdpd"/>
    <property type="match status" value="1"/>
</dbReference>
<dbReference type="InterPro" id="IPR013655">
    <property type="entry name" value="PAS_fold_3"/>
</dbReference>
<dbReference type="SUPFAM" id="SSF47384">
    <property type="entry name" value="Homodimeric domain of signal transducing histidine kinase"/>
    <property type="match status" value="1"/>
</dbReference>
<dbReference type="SUPFAM" id="SSF55785">
    <property type="entry name" value="PYP-like sensor domain (PAS domain)"/>
    <property type="match status" value="2"/>
</dbReference>
<dbReference type="SUPFAM" id="SSF52172">
    <property type="entry name" value="CheY-like"/>
    <property type="match status" value="1"/>
</dbReference>
<keyword evidence="15 19" id="KW-0472">Membrane</keyword>
<keyword evidence="5" id="KW-1003">Cell membrane</keyword>
<evidence type="ECO:0000256" key="14">
    <source>
        <dbReference type="ARBA" id="ARBA00023012"/>
    </source>
</evidence>
<dbReference type="SUPFAM" id="SSF55874">
    <property type="entry name" value="ATPase domain of HSP90 chaperone/DNA topoisomerase II/histidine kinase"/>
    <property type="match status" value="1"/>
</dbReference>
<dbReference type="GO" id="GO:0005886">
    <property type="term" value="C:plasma membrane"/>
    <property type="evidence" value="ECO:0007669"/>
    <property type="project" value="UniProtKB-SubCell"/>
</dbReference>
<feature type="transmembrane region" description="Helical" evidence="19">
    <location>
        <begin position="126"/>
        <end position="146"/>
    </location>
</feature>
<dbReference type="EMBL" id="FOQD01000002">
    <property type="protein sequence ID" value="SFH73520.1"/>
    <property type="molecule type" value="Genomic_DNA"/>
</dbReference>